<evidence type="ECO:0000313" key="4">
    <source>
        <dbReference type="Proteomes" id="UP001365846"/>
    </source>
</evidence>
<dbReference type="SMART" id="SM01080">
    <property type="entry name" value="CHASE2"/>
    <property type="match status" value="1"/>
</dbReference>
<proteinExistence type="predicted"/>
<keyword evidence="1" id="KW-0812">Transmembrane</keyword>
<feature type="domain" description="CHASE2" evidence="2">
    <location>
        <begin position="110"/>
        <end position="422"/>
    </location>
</feature>
<dbReference type="InterPro" id="IPR007890">
    <property type="entry name" value="CHASE2"/>
</dbReference>
<evidence type="ECO:0000256" key="1">
    <source>
        <dbReference type="SAM" id="Phobius"/>
    </source>
</evidence>
<feature type="transmembrane region" description="Helical" evidence="1">
    <location>
        <begin position="486"/>
        <end position="506"/>
    </location>
</feature>
<feature type="transmembrane region" description="Helical" evidence="1">
    <location>
        <begin position="408"/>
        <end position="428"/>
    </location>
</feature>
<keyword evidence="1" id="KW-0472">Membrane</keyword>
<accession>A0ABU8VNP0</accession>
<evidence type="ECO:0000259" key="2">
    <source>
        <dbReference type="SMART" id="SM01080"/>
    </source>
</evidence>
<organism evidence="3 4">
    <name type="scientific">Variovorax ureilyticus</name>
    <dbReference type="NCBI Taxonomy" id="1836198"/>
    <lineage>
        <taxon>Bacteria</taxon>
        <taxon>Pseudomonadati</taxon>
        <taxon>Pseudomonadota</taxon>
        <taxon>Betaproteobacteria</taxon>
        <taxon>Burkholderiales</taxon>
        <taxon>Comamonadaceae</taxon>
        <taxon>Variovorax</taxon>
    </lineage>
</organism>
<dbReference type="Pfam" id="PF05226">
    <property type="entry name" value="CHASE2"/>
    <property type="match status" value="1"/>
</dbReference>
<sequence length="533" mass="58428">MPLWLRHAIVKWITGTALAAMTAIVLVTLGSTVLSDLQEYGQDLGLRLNTLLHRFRTIDELPSDRAGDQGRGGQQGFGTSSYVFLDIDPGIEGDANSSSRSAGIETCAALAKADAVRYRLGQRPPEESSANGRSAVFLNCSSARPVNRYMLAELVQKLERFEPRAIVIDILLNRESDVIGSAEDKALADVLGAAPGTRRKVPVIWVDSLVRAKPRQSPELVRLEGERLLKPAPADGLYAAASLPVPDSTVRRYPKCLTIVPEGTPVESVPWLAAQLAHASDGRPERCSSAGPAAEDNAPRIVYTLPSLQTHQDDTNAHRREALFQYAPAYNRCLGENFWNPLSDCSRADTYMGKVVVIGGSNPDRRDRHNTPLGEMSGAEVMVNAMLSFELYPHNHDKSLPQLLVKKIRIVLVCSLLWLAYFCLTAWLRGKCIHELKANRDEPKWKARFRSLPGAVLRAIPILALHLVTLAAVCLVAVYMSYSTDTAIPALDVLIPVLAIAVDVYVEKAADALHWLEHLVEEVLLPSSARDPH</sequence>
<protein>
    <submittedName>
        <fullName evidence="3">CHASE2 domain-containing protein</fullName>
    </submittedName>
</protein>
<gene>
    <name evidence="3" type="ORF">WKW77_29305</name>
</gene>
<name>A0ABU8VNP0_9BURK</name>
<dbReference type="Proteomes" id="UP001365846">
    <property type="component" value="Unassembled WGS sequence"/>
</dbReference>
<feature type="transmembrane region" description="Helical" evidence="1">
    <location>
        <begin position="12"/>
        <end position="34"/>
    </location>
</feature>
<evidence type="ECO:0000313" key="3">
    <source>
        <dbReference type="EMBL" id="MEJ8815200.1"/>
    </source>
</evidence>
<keyword evidence="1" id="KW-1133">Transmembrane helix</keyword>
<comment type="caution">
    <text evidence="3">The sequence shown here is derived from an EMBL/GenBank/DDBJ whole genome shotgun (WGS) entry which is preliminary data.</text>
</comment>
<reference evidence="3 4" key="1">
    <citation type="submission" date="2024-03" db="EMBL/GenBank/DDBJ databases">
        <title>Novel species of the genus Variovorax.</title>
        <authorList>
            <person name="Liu Q."/>
            <person name="Xin Y.-H."/>
        </authorList>
    </citation>
    <scope>NUCLEOTIDE SEQUENCE [LARGE SCALE GENOMIC DNA]</scope>
    <source>
        <strain evidence="3 4">KACC 18899</strain>
    </source>
</reference>
<dbReference type="EMBL" id="JBBKZU010000018">
    <property type="protein sequence ID" value="MEJ8815200.1"/>
    <property type="molecule type" value="Genomic_DNA"/>
</dbReference>
<dbReference type="RefSeq" id="WP_340360417.1">
    <property type="nucleotide sequence ID" value="NZ_JBBKZU010000018.1"/>
</dbReference>
<keyword evidence="4" id="KW-1185">Reference proteome</keyword>
<feature type="transmembrane region" description="Helical" evidence="1">
    <location>
        <begin position="455"/>
        <end position="480"/>
    </location>
</feature>